<dbReference type="InterPro" id="IPR036823">
    <property type="entry name" value="Ribosomal_uS7_dom_sf"/>
</dbReference>
<evidence type="ECO:0000313" key="7">
    <source>
        <dbReference type="EMBL" id="VAX20097.1"/>
    </source>
</evidence>
<gene>
    <name evidence="7" type="ORF">MNBD_NITROSPINAE02-161</name>
</gene>
<organism evidence="7">
    <name type="scientific">hydrothermal vent metagenome</name>
    <dbReference type="NCBI Taxonomy" id="652676"/>
    <lineage>
        <taxon>unclassified sequences</taxon>
        <taxon>metagenomes</taxon>
        <taxon>ecological metagenomes</taxon>
    </lineage>
</organism>
<keyword evidence="5" id="KW-0687">Ribonucleoprotein</keyword>
<dbReference type="PROSITE" id="PS00052">
    <property type="entry name" value="RIBOSOMAL_S7"/>
    <property type="match status" value="1"/>
</dbReference>
<dbReference type="HAMAP" id="MF_00480_B">
    <property type="entry name" value="Ribosomal_uS7_B"/>
    <property type="match status" value="1"/>
</dbReference>
<evidence type="ECO:0000256" key="4">
    <source>
        <dbReference type="ARBA" id="ARBA00022980"/>
    </source>
</evidence>
<dbReference type="PANTHER" id="PTHR11205">
    <property type="entry name" value="RIBOSOMAL PROTEIN S7"/>
    <property type="match status" value="1"/>
</dbReference>
<feature type="domain" description="Small ribosomal subunit protein uS7" evidence="6">
    <location>
        <begin position="2"/>
        <end position="150"/>
    </location>
</feature>
<dbReference type="Pfam" id="PF00177">
    <property type="entry name" value="Ribosomal_S7"/>
    <property type="match status" value="1"/>
</dbReference>
<dbReference type="InterPro" id="IPR023798">
    <property type="entry name" value="Ribosomal_uS7_dom"/>
</dbReference>
<dbReference type="AlphaFoldDB" id="A0A3B1CTU2"/>
<accession>A0A3B1CTU2</accession>
<dbReference type="InterPro" id="IPR005717">
    <property type="entry name" value="Ribosomal_uS7_bac/org-type"/>
</dbReference>
<dbReference type="GO" id="GO:0015935">
    <property type="term" value="C:small ribosomal subunit"/>
    <property type="evidence" value="ECO:0007669"/>
    <property type="project" value="InterPro"/>
</dbReference>
<proteinExistence type="inferred from homology"/>
<keyword evidence="3" id="KW-0694">RNA-binding</keyword>
<dbReference type="GO" id="GO:0019843">
    <property type="term" value="F:rRNA binding"/>
    <property type="evidence" value="ECO:0007669"/>
    <property type="project" value="UniProtKB-KW"/>
</dbReference>
<sequence length="157" mass="17913">MPRRRVIIRRERKPDPKFGDVLVSRFINVVMKKGKKSLAERLFYDALDIVESKKKDESALEVFQQAVANVKPSLEVKSRRVGGSTYQIPIEVRPDRKTALAIRWIIDSARKRGERGFANRLAGEILDASSSTGGSIKKKDDTHKMAEANKAFSHYRW</sequence>
<name>A0A3B1CTU2_9ZZZZ</name>
<evidence type="ECO:0000256" key="3">
    <source>
        <dbReference type="ARBA" id="ARBA00022884"/>
    </source>
</evidence>
<dbReference type="PIRSF" id="PIRSF002122">
    <property type="entry name" value="RPS7p_RPS7a_RPS5e_RPS7o"/>
    <property type="match status" value="1"/>
</dbReference>
<protein>
    <submittedName>
        <fullName evidence="7">SSU ribosomal protein S7p (S5e)</fullName>
    </submittedName>
</protein>
<dbReference type="NCBIfam" id="TIGR01029">
    <property type="entry name" value="rpsG_bact"/>
    <property type="match status" value="1"/>
</dbReference>
<dbReference type="CDD" id="cd14869">
    <property type="entry name" value="uS7_Bacteria"/>
    <property type="match status" value="1"/>
</dbReference>
<dbReference type="GO" id="GO:0003735">
    <property type="term" value="F:structural constituent of ribosome"/>
    <property type="evidence" value="ECO:0007669"/>
    <property type="project" value="InterPro"/>
</dbReference>
<dbReference type="InterPro" id="IPR000235">
    <property type="entry name" value="Ribosomal_uS7"/>
</dbReference>
<evidence type="ECO:0000256" key="1">
    <source>
        <dbReference type="ARBA" id="ARBA00007151"/>
    </source>
</evidence>
<keyword evidence="2" id="KW-0699">rRNA-binding</keyword>
<dbReference type="EMBL" id="UOGE01000051">
    <property type="protein sequence ID" value="VAX20097.1"/>
    <property type="molecule type" value="Genomic_DNA"/>
</dbReference>
<keyword evidence="4 7" id="KW-0689">Ribosomal protein</keyword>
<dbReference type="SUPFAM" id="SSF47973">
    <property type="entry name" value="Ribosomal protein S7"/>
    <property type="match status" value="1"/>
</dbReference>
<evidence type="ECO:0000256" key="5">
    <source>
        <dbReference type="ARBA" id="ARBA00023274"/>
    </source>
</evidence>
<comment type="similarity">
    <text evidence="1">Belongs to the universal ribosomal protein uS7 family.</text>
</comment>
<evidence type="ECO:0000256" key="2">
    <source>
        <dbReference type="ARBA" id="ARBA00022730"/>
    </source>
</evidence>
<dbReference type="GO" id="GO:0006412">
    <property type="term" value="P:translation"/>
    <property type="evidence" value="ECO:0007669"/>
    <property type="project" value="InterPro"/>
</dbReference>
<dbReference type="Gene3D" id="1.10.455.10">
    <property type="entry name" value="Ribosomal protein S7 domain"/>
    <property type="match status" value="1"/>
</dbReference>
<reference evidence="7" key="1">
    <citation type="submission" date="2018-06" db="EMBL/GenBank/DDBJ databases">
        <authorList>
            <person name="Zhirakovskaya E."/>
        </authorList>
    </citation>
    <scope>NUCLEOTIDE SEQUENCE</scope>
</reference>
<evidence type="ECO:0000259" key="6">
    <source>
        <dbReference type="Pfam" id="PF00177"/>
    </source>
</evidence>
<dbReference type="FunFam" id="1.10.455.10:FF:000001">
    <property type="entry name" value="30S ribosomal protein S7"/>
    <property type="match status" value="1"/>
</dbReference>
<dbReference type="InterPro" id="IPR020606">
    <property type="entry name" value="Ribosomal_uS7_CS"/>
</dbReference>